<dbReference type="SUPFAM" id="SSF54791">
    <property type="entry name" value="Eukaryotic type KH-domain (KH-domain type I)"/>
    <property type="match status" value="3"/>
</dbReference>
<dbReference type="Proteomes" id="UP000800092">
    <property type="component" value="Unassembled WGS sequence"/>
</dbReference>
<feature type="region of interest" description="Disordered" evidence="3">
    <location>
        <begin position="225"/>
        <end position="280"/>
    </location>
</feature>
<feature type="region of interest" description="Disordered" evidence="3">
    <location>
        <begin position="535"/>
        <end position="557"/>
    </location>
</feature>
<name>A0A6A6HEY8_VIRVR</name>
<feature type="compositionally biased region" description="Polar residues" evidence="3">
    <location>
        <begin position="57"/>
        <end position="75"/>
    </location>
</feature>
<feature type="compositionally biased region" description="Basic and acidic residues" evidence="3">
    <location>
        <begin position="244"/>
        <end position="253"/>
    </location>
</feature>
<dbReference type="Pfam" id="PF00013">
    <property type="entry name" value="KH_1"/>
    <property type="match status" value="3"/>
</dbReference>
<evidence type="ECO:0000313" key="5">
    <source>
        <dbReference type="EMBL" id="KAF2236645.1"/>
    </source>
</evidence>
<dbReference type="EMBL" id="ML991784">
    <property type="protein sequence ID" value="KAF2236645.1"/>
    <property type="molecule type" value="Genomic_DNA"/>
</dbReference>
<feature type="region of interest" description="Disordered" evidence="3">
    <location>
        <begin position="92"/>
        <end position="193"/>
    </location>
</feature>
<evidence type="ECO:0000256" key="1">
    <source>
        <dbReference type="ARBA" id="ARBA00022737"/>
    </source>
</evidence>
<dbReference type="SMART" id="SM00322">
    <property type="entry name" value="KH"/>
    <property type="match status" value="3"/>
</dbReference>
<feature type="domain" description="K Homology" evidence="4">
    <location>
        <begin position="187"/>
        <end position="258"/>
    </location>
</feature>
<dbReference type="InterPro" id="IPR004087">
    <property type="entry name" value="KH_dom"/>
</dbReference>
<dbReference type="PANTHER" id="PTHR10288">
    <property type="entry name" value="KH DOMAIN CONTAINING RNA BINDING PROTEIN"/>
    <property type="match status" value="1"/>
</dbReference>
<reference evidence="5" key="1">
    <citation type="journal article" date="2020" name="Stud. Mycol.">
        <title>101 Dothideomycetes genomes: a test case for predicting lifestyles and emergence of pathogens.</title>
        <authorList>
            <person name="Haridas S."/>
            <person name="Albert R."/>
            <person name="Binder M."/>
            <person name="Bloem J."/>
            <person name="Labutti K."/>
            <person name="Salamov A."/>
            <person name="Andreopoulos B."/>
            <person name="Baker S."/>
            <person name="Barry K."/>
            <person name="Bills G."/>
            <person name="Bluhm B."/>
            <person name="Cannon C."/>
            <person name="Castanera R."/>
            <person name="Culley D."/>
            <person name="Daum C."/>
            <person name="Ezra D."/>
            <person name="Gonzalez J."/>
            <person name="Henrissat B."/>
            <person name="Kuo A."/>
            <person name="Liang C."/>
            <person name="Lipzen A."/>
            <person name="Lutzoni F."/>
            <person name="Magnuson J."/>
            <person name="Mondo S."/>
            <person name="Nolan M."/>
            <person name="Ohm R."/>
            <person name="Pangilinan J."/>
            <person name="Park H.-J."/>
            <person name="Ramirez L."/>
            <person name="Alfaro M."/>
            <person name="Sun H."/>
            <person name="Tritt A."/>
            <person name="Yoshinaga Y."/>
            <person name="Zwiers L.-H."/>
            <person name="Turgeon B."/>
            <person name="Goodwin S."/>
            <person name="Spatafora J."/>
            <person name="Crous P."/>
            <person name="Grigoriev I."/>
        </authorList>
    </citation>
    <scope>NUCLEOTIDE SEQUENCE</scope>
    <source>
        <strain evidence="5">Tuck. ex Michener</strain>
    </source>
</reference>
<dbReference type="OrthoDB" id="5204190at2759"/>
<feature type="region of interest" description="Disordered" evidence="3">
    <location>
        <begin position="464"/>
        <end position="516"/>
    </location>
</feature>
<feature type="compositionally biased region" description="Basic and acidic residues" evidence="3">
    <location>
        <begin position="464"/>
        <end position="481"/>
    </location>
</feature>
<proteinExistence type="predicted"/>
<keyword evidence="2" id="KW-0694">RNA-binding</keyword>
<feature type="compositionally biased region" description="Basic and acidic residues" evidence="3">
    <location>
        <begin position="125"/>
        <end position="163"/>
    </location>
</feature>
<dbReference type="GO" id="GO:0003723">
    <property type="term" value="F:RNA binding"/>
    <property type="evidence" value="ECO:0007669"/>
    <property type="project" value="UniProtKB-UniRule"/>
</dbReference>
<evidence type="ECO:0000259" key="4">
    <source>
        <dbReference type="SMART" id="SM00322"/>
    </source>
</evidence>
<evidence type="ECO:0000256" key="3">
    <source>
        <dbReference type="SAM" id="MobiDB-lite"/>
    </source>
</evidence>
<protein>
    <recommendedName>
        <fullName evidence="4">K Homology domain-containing protein</fullName>
    </recommendedName>
</protein>
<feature type="compositionally biased region" description="Low complexity" evidence="3">
    <location>
        <begin position="16"/>
        <end position="56"/>
    </location>
</feature>
<dbReference type="CDD" id="cd00105">
    <property type="entry name" value="KH-I"/>
    <property type="match status" value="1"/>
</dbReference>
<dbReference type="PROSITE" id="PS50084">
    <property type="entry name" value="KH_TYPE_1"/>
    <property type="match status" value="3"/>
</dbReference>
<feature type="domain" description="K Homology" evidence="4">
    <location>
        <begin position="392"/>
        <end position="462"/>
    </location>
</feature>
<evidence type="ECO:0000313" key="6">
    <source>
        <dbReference type="Proteomes" id="UP000800092"/>
    </source>
</evidence>
<dbReference type="Gene3D" id="3.30.1370.10">
    <property type="entry name" value="K Homology domain, type 1"/>
    <property type="match status" value="3"/>
</dbReference>
<feature type="region of interest" description="Disordered" evidence="3">
    <location>
        <begin position="16"/>
        <end position="75"/>
    </location>
</feature>
<dbReference type="InterPro" id="IPR036612">
    <property type="entry name" value="KH_dom_type_1_sf"/>
</dbReference>
<organism evidence="5 6">
    <name type="scientific">Viridothelium virens</name>
    <name type="common">Speckled blister lichen</name>
    <name type="synonym">Trypethelium virens</name>
    <dbReference type="NCBI Taxonomy" id="1048519"/>
    <lineage>
        <taxon>Eukaryota</taxon>
        <taxon>Fungi</taxon>
        <taxon>Dikarya</taxon>
        <taxon>Ascomycota</taxon>
        <taxon>Pezizomycotina</taxon>
        <taxon>Dothideomycetes</taxon>
        <taxon>Dothideomycetes incertae sedis</taxon>
        <taxon>Trypetheliales</taxon>
        <taxon>Trypetheliaceae</taxon>
        <taxon>Viridothelium</taxon>
    </lineage>
</organism>
<feature type="compositionally biased region" description="Low complexity" evidence="3">
    <location>
        <begin position="482"/>
        <end position="495"/>
    </location>
</feature>
<gene>
    <name evidence="5" type="ORF">EV356DRAFT_558303</name>
</gene>
<feature type="compositionally biased region" description="Basic residues" evidence="3">
    <location>
        <begin position="113"/>
        <end position="124"/>
    </location>
</feature>
<accession>A0A6A6HEY8</accession>
<keyword evidence="1" id="KW-0677">Repeat</keyword>
<dbReference type="AlphaFoldDB" id="A0A6A6HEY8"/>
<sequence>MAAGQPDISALLAALAAQKQDSAQAQAQQPPQLPSGFPGATHTATPPAALGGLALPQPSSSGSVDISAIKPSSSGQININDAIARARGFAQSHGISSYDGRSNREDPRVASRSYRRSRSRSRSPPRRDRDSYRDSFNPYRDERRDDPRRGGNPYSRDRSDSPPRGRGTYSPGFNRGVGRDRSPPVRDHGTETVTVDSRMVGLIIGRNGENLTRVERETGARVQFVTGPEGSGPRRQCKISGSQRQRDDAKREIYQVIDDNGGSRGGSAGAKGKDNQPALREGENSIQILVPDRTVGLIIGRGGETIRDLQDRSGCHVNIVGENKSVNGMRPVNLIGNHQAATRARELIMEIVDSDTKSMGTGVTTSATGNQRQQGRANDIFYGGDQVAGGSDKITESIIVPSDSVGMIIGKGGETIKDMQNLTGCKINVSQPKPPDVEREIGLIGTRNAIESAKHAIWEKVDSVKDRSGRGARGRETDHYGGDYSQQQAQQPAYGAPGGSQGTSNDDPNAAGDPYAPWGGYNNYLAMWYAAVAQQGQGQPGQIPPGPSAEQGPPGAS</sequence>
<evidence type="ECO:0000256" key="2">
    <source>
        <dbReference type="PROSITE-ProRule" id="PRU00117"/>
    </source>
</evidence>
<keyword evidence="6" id="KW-1185">Reference proteome</keyword>
<feature type="compositionally biased region" description="Basic and acidic residues" evidence="3">
    <location>
        <begin position="177"/>
        <end position="190"/>
    </location>
</feature>
<dbReference type="InterPro" id="IPR004088">
    <property type="entry name" value="KH_dom_type_1"/>
</dbReference>
<feature type="domain" description="K Homology" evidence="4">
    <location>
        <begin position="282"/>
        <end position="353"/>
    </location>
</feature>